<keyword evidence="1" id="KW-0732">Signal</keyword>
<feature type="signal peptide" evidence="1">
    <location>
        <begin position="1"/>
        <end position="26"/>
    </location>
</feature>
<dbReference type="EMBL" id="FOJT01000002">
    <property type="protein sequence ID" value="SFA86410.1"/>
    <property type="molecule type" value="Genomic_DNA"/>
</dbReference>
<sequence>MKKIITLPICILYLMVLVSCTTDSSADSQVPANYSENTASMGYIGVGGTGSTGGGSNTGSPSIITNPYFGFLDGDGNYDFFIDMPIESSPSNLIIGRWEITKLGIDENNDGNIMYYNYADYNHRVCGKNILQFNNNGTVFENSYYNNNGICSIHSEKDDFEFLENDRLKIYVYDNIYIVKVTQTELVLKYDWDFDGSLYGPMQAYYYFDRIVR</sequence>
<organism evidence="2 3">
    <name type="scientific">Flavobacterium swingsii</name>
    <dbReference type="NCBI Taxonomy" id="498292"/>
    <lineage>
        <taxon>Bacteria</taxon>
        <taxon>Pseudomonadati</taxon>
        <taxon>Bacteroidota</taxon>
        <taxon>Flavobacteriia</taxon>
        <taxon>Flavobacteriales</taxon>
        <taxon>Flavobacteriaceae</taxon>
        <taxon>Flavobacterium</taxon>
    </lineage>
</organism>
<dbReference type="RefSeq" id="WP_143076459.1">
    <property type="nucleotide sequence ID" value="NZ_FOJT01000002.1"/>
</dbReference>
<evidence type="ECO:0000313" key="2">
    <source>
        <dbReference type="EMBL" id="SFA86410.1"/>
    </source>
</evidence>
<dbReference type="Proteomes" id="UP000199604">
    <property type="component" value="Unassembled WGS sequence"/>
</dbReference>
<proteinExistence type="predicted"/>
<feature type="chain" id="PRO_5011726991" evidence="1">
    <location>
        <begin position="27"/>
        <end position="213"/>
    </location>
</feature>
<dbReference type="OrthoDB" id="1433381at2"/>
<dbReference type="PROSITE" id="PS51257">
    <property type="entry name" value="PROKAR_LIPOPROTEIN"/>
    <property type="match status" value="1"/>
</dbReference>
<reference evidence="3" key="1">
    <citation type="submission" date="2016-10" db="EMBL/GenBank/DDBJ databases">
        <authorList>
            <person name="Varghese N."/>
            <person name="Submissions S."/>
        </authorList>
    </citation>
    <scope>NUCLEOTIDE SEQUENCE [LARGE SCALE GENOMIC DNA]</scope>
    <source>
        <strain evidence="3">DSM 21789</strain>
    </source>
</reference>
<gene>
    <name evidence="2" type="ORF">SAMN05660845_0694</name>
</gene>
<dbReference type="STRING" id="498292.SAMN05660845_0694"/>
<evidence type="ECO:0000256" key="1">
    <source>
        <dbReference type="SAM" id="SignalP"/>
    </source>
</evidence>
<accession>A0A1I0WE12</accession>
<dbReference type="AlphaFoldDB" id="A0A1I0WE12"/>
<keyword evidence="3" id="KW-1185">Reference proteome</keyword>
<evidence type="ECO:0000313" key="3">
    <source>
        <dbReference type="Proteomes" id="UP000199604"/>
    </source>
</evidence>
<protein>
    <submittedName>
        <fullName evidence="2">Lipocalin-like domain-containing protein</fullName>
    </submittedName>
</protein>
<name>A0A1I0WE12_9FLAO</name>